<sequence length="196" mass="22156">MKERINKHNSVQNKTAFITGATSGIGEATADHLTNKPVPSVTLNTTDRATVDLSNITGRVVVYCFPKMGRSADEKDPDGWSQIPGAYGCTQESCSFRDHYQELRDLGVNEVFGLSLQSINHQREARDRVQLPFELLSDVDHEFTNQLQLPTFEVEGETYHKRLTMVLADGTIEHVFYPVFPPDEHANEVVEWLTKY</sequence>
<dbReference type="PANTHER" id="PTHR42801">
    <property type="entry name" value="THIOREDOXIN-DEPENDENT PEROXIDE REDUCTASE"/>
    <property type="match status" value="1"/>
</dbReference>
<proteinExistence type="predicted"/>
<feature type="domain" description="Thioredoxin" evidence="6">
    <location>
        <begin position="32"/>
        <end position="196"/>
    </location>
</feature>
<dbReference type="SUPFAM" id="SSF51735">
    <property type="entry name" value="NAD(P)-binding Rossmann-fold domains"/>
    <property type="match status" value="1"/>
</dbReference>
<dbReference type="CDD" id="cd03017">
    <property type="entry name" value="PRX_BCP"/>
    <property type="match status" value="1"/>
</dbReference>
<evidence type="ECO:0000256" key="5">
    <source>
        <dbReference type="ARBA" id="ARBA00023284"/>
    </source>
</evidence>
<keyword evidence="4" id="KW-1015">Disulfide bond</keyword>
<evidence type="ECO:0000256" key="2">
    <source>
        <dbReference type="ARBA" id="ARBA00022862"/>
    </source>
</evidence>
<organism evidence="7 8">
    <name type="scientific">Fodinibius roseus</name>
    <dbReference type="NCBI Taxonomy" id="1194090"/>
    <lineage>
        <taxon>Bacteria</taxon>
        <taxon>Pseudomonadati</taxon>
        <taxon>Balneolota</taxon>
        <taxon>Balneolia</taxon>
        <taxon>Balneolales</taxon>
        <taxon>Balneolaceae</taxon>
        <taxon>Fodinibius</taxon>
    </lineage>
</organism>
<dbReference type="GO" id="GO:0008379">
    <property type="term" value="F:thioredoxin peroxidase activity"/>
    <property type="evidence" value="ECO:0007669"/>
    <property type="project" value="TreeGrafter"/>
</dbReference>
<evidence type="ECO:0000259" key="6">
    <source>
        <dbReference type="PROSITE" id="PS51352"/>
    </source>
</evidence>
<dbReference type="EMBL" id="FQUS01000005">
    <property type="protein sequence ID" value="SHF09944.1"/>
    <property type="molecule type" value="Genomic_DNA"/>
</dbReference>
<evidence type="ECO:0000256" key="1">
    <source>
        <dbReference type="ARBA" id="ARBA00022559"/>
    </source>
</evidence>
<dbReference type="GO" id="GO:0005737">
    <property type="term" value="C:cytoplasm"/>
    <property type="evidence" value="ECO:0007669"/>
    <property type="project" value="TreeGrafter"/>
</dbReference>
<gene>
    <name evidence="7" type="ORF">SAMN05443144_105175</name>
</gene>
<name>A0A1M4YVT9_9BACT</name>
<dbReference type="RefSeq" id="WP_084088087.1">
    <property type="nucleotide sequence ID" value="NZ_FQUS01000005.1"/>
</dbReference>
<evidence type="ECO:0000256" key="4">
    <source>
        <dbReference type="ARBA" id="ARBA00023157"/>
    </source>
</evidence>
<dbReference type="PANTHER" id="PTHR42801:SF21">
    <property type="entry name" value="BCPB PROTEIN"/>
    <property type="match status" value="1"/>
</dbReference>
<dbReference type="InterPro" id="IPR013740">
    <property type="entry name" value="Redoxin"/>
</dbReference>
<keyword evidence="8" id="KW-1185">Reference proteome</keyword>
<keyword evidence="2" id="KW-0049">Antioxidant</keyword>
<dbReference type="InterPro" id="IPR036291">
    <property type="entry name" value="NAD(P)-bd_dom_sf"/>
</dbReference>
<dbReference type="OrthoDB" id="5296483at2"/>
<dbReference type="STRING" id="1194090.SAMN05443144_105175"/>
<dbReference type="GO" id="GO:0045454">
    <property type="term" value="P:cell redox homeostasis"/>
    <property type="evidence" value="ECO:0007669"/>
    <property type="project" value="TreeGrafter"/>
</dbReference>
<dbReference type="GO" id="GO:0034599">
    <property type="term" value="P:cellular response to oxidative stress"/>
    <property type="evidence" value="ECO:0007669"/>
    <property type="project" value="TreeGrafter"/>
</dbReference>
<keyword evidence="1" id="KW-0575">Peroxidase</keyword>
<dbReference type="Pfam" id="PF08534">
    <property type="entry name" value="Redoxin"/>
    <property type="match status" value="1"/>
</dbReference>
<dbReference type="AlphaFoldDB" id="A0A1M4YVT9"/>
<reference evidence="7 8" key="1">
    <citation type="submission" date="2016-11" db="EMBL/GenBank/DDBJ databases">
        <authorList>
            <person name="Jaros S."/>
            <person name="Januszkiewicz K."/>
            <person name="Wedrychowicz H."/>
        </authorList>
    </citation>
    <scope>NUCLEOTIDE SEQUENCE [LARGE SCALE GENOMIC DNA]</scope>
    <source>
        <strain evidence="7 8">DSM 21986</strain>
    </source>
</reference>
<dbReference type="InterPro" id="IPR050924">
    <property type="entry name" value="Peroxiredoxin_BCP/PrxQ"/>
</dbReference>
<dbReference type="Gene3D" id="3.40.30.10">
    <property type="entry name" value="Glutaredoxin"/>
    <property type="match status" value="1"/>
</dbReference>
<dbReference type="Proteomes" id="UP000184041">
    <property type="component" value="Unassembled WGS sequence"/>
</dbReference>
<dbReference type="SUPFAM" id="SSF52833">
    <property type="entry name" value="Thioredoxin-like"/>
    <property type="match status" value="1"/>
</dbReference>
<dbReference type="PROSITE" id="PS51352">
    <property type="entry name" value="THIOREDOXIN_2"/>
    <property type="match status" value="1"/>
</dbReference>
<keyword evidence="3" id="KW-0560">Oxidoreductase</keyword>
<dbReference type="InterPro" id="IPR036249">
    <property type="entry name" value="Thioredoxin-like_sf"/>
</dbReference>
<accession>A0A1M4YVT9</accession>
<evidence type="ECO:0000313" key="7">
    <source>
        <dbReference type="EMBL" id="SHF09944.1"/>
    </source>
</evidence>
<evidence type="ECO:0000256" key="3">
    <source>
        <dbReference type="ARBA" id="ARBA00023002"/>
    </source>
</evidence>
<dbReference type="InterPro" id="IPR013766">
    <property type="entry name" value="Thioredoxin_domain"/>
</dbReference>
<evidence type="ECO:0000313" key="8">
    <source>
        <dbReference type="Proteomes" id="UP000184041"/>
    </source>
</evidence>
<protein>
    <submittedName>
        <fullName evidence="7">Peroxiredoxin</fullName>
    </submittedName>
</protein>
<keyword evidence="5" id="KW-0676">Redox-active center</keyword>